<accession>A0A9P5ZXE4</accession>
<dbReference type="EMBL" id="MU154559">
    <property type="protein sequence ID" value="KAF9495710.1"/>
    <property type="molecule type" value="Genomic_DNA"/>
</dbReference>
<evidence type="ECO:0000313" key="1">
    <source>
        <dbReference type="EMBL" id="KAF9495710.1"/>
    </source>
</evidence>
<organism evidence="1 2">
    <name type="scientific">Pleurotus eryngii</name>
    <name type="common">Boletus of the steppes</name>
    <dbReference type="NCBI Taxonomy" id="5323"/>
    <lineage>
        <taxon>Eukaryota</taxon>
        <taxon>Fungi</taxon>
        <taxon>Dikarya</taxon>
        <taxon>Basidiomycota</taxon>
        <taxon>Agaricomycotina</taxon>
        <taxon>Agaricomycetes</taxon>
        <taxon>Agaricomycetidae</taxon>
        <taxon>Agaricales</taxon>
        <taxon>Pleurotineae</taxon>
        <taxon>Pleurotaceae</taxon>
        <taxon>Pleurotus</taxon>
    </lineage>
</organism>
<gene>
    <name evidence="1" type="ORF">BDN71DRAFT_1430763</name>
</gene>
<name>A0A9P5ZXE4_PLEER</name>
<sequence>MASSLQNTIQNSEAPVLAAFVLEEATAGDIAIMPPMLVCDGSPMPPLPSLALRPSSLVLSLLGEIIAGLFKHFNEFIISPATSLLTLENPGVLFLDASEVIPIIVNTITEPFAGKLLFTSTYGELSMESVIFDPCYYGFGVVIGFFVQSSDGHFLKLVLHFNV</sequence>
<comment type="caution">
    <text evidence="1">The sequence shown here is derived from an EMBL/GenBank/DDBJ whole genome shotgun (WGS) entry which is preliminary data.</text>
</comment>
<evidence type="ECO:0000313" key="2">
    <source>
        <dbReference type="Proteomes" id="UP000807025"/>
    </source>
</evidence>
<dbReference type="Proteomes" id="UP000807025">
    <property type="component" value="Unassembled WGS sequence"/>
</dbReference>
<proteinExistence type="predicted"/>
<keyword evidence="2" id="KW-1185">Reference proteome</keyword>
<dbReference type="AlphaFoldDB" id="A0A9P5ZXE4"/>
<dbReference type="OrthoDB" id="3114235at2759"/>
<reference evidence="1" key="1">
    <citation type="submission" date="2020-11" db="EMBL/GenBank/DDBJ databases">
        <authorList>
            <consortium name="DOE Joint Genome Institute"/>
            <person name="Ahrendt S."/>
            <person name="Riley R."/>
            <person name="Andreopoulos W."/>
            <person name="Labutti K."/>
            <person name="Pangilinan J."/>
            <person name="Ruiz-Duenas F.J."/>
            <person name="Barrasa J.M."/>
            <person name="Sanchez-Garcia M."/>
            <person name="Camarero S."/>
            <person name="Miyauchi S."/>
            <person name="Serrano A."/>
            <person name="Linde D."/>
            <person name="Babiker R."/>
            <person name="Drula E."/>
            <person name="Ayuso-Fernandez I."/>
            <person name="Pacheco R."/>
            <person name="Padilla G."/>
            <person name="Ferreira P."/>
            <person name="Barriuso J."/>
            <person name="Kellner H."/>
            <person name="Castanera R."/>
            <person name="Alfaro M."/>
            <person name="Ramirez L."/>
            <person name="Pisabarro A.G."/>
            <person name="Kuo A."/>
            <person name="Tritt A."/>
            <person name="Lipzen A."/>
            <person name="He G."/>
            <person name="Yan M."/>
            <person name="Ng V."/>
            <person name="Cullen D."/>
            <person name="Martin F."/>
            <person name="Rosso M.-N."/>
            <person name="Henrissat B."/>
            <person name="Hibbett D."/>
            <person name="Martinez A.T."/>
            <person name="Grigoriev I.V."/>
        </authorList>
    </citation>
    <scope>NUCLEOTIDE SEQUENCE</scope>
    <source>
        <strain evidence="1">ATCC 90797</strain>
    </source>
</reference>
<protein>
    <submittedName>
        <fullName evidence="1">Uncharacterized protein</fullName>
    </submittedName>
</protein>